<feature type="transmembrane region" description="Helical" evidence="2">
    <location>
        <begin position="192"/>
        <end position="217"/>
    </location>
</feature>
<dbReference type="EMBL" id="KQ460106">
    <property type="protein sequence ID" value="KPJ17771.1"/>
    <property type="molecule type" value="Genomic_DNA"/>
</dbReference>
<feature type="compositionally biased region" description="Basic and acidic residues" evidence="1">
    <location>
        <begin position="248"/>
        <end position="276"/>
    </location>
</feature>
<feature type="compositionally biased region" description="Polar residues" evidence="1">
    <location>
        <begin position="1379"/>
        <end position="1394"/>
    </location>
</feature>
<feature type="compositionally biased region" description="Polar residues" evidence="1">
    <location>
        <begin position="277"/>
        <end position="302"/>
    </location>
</feature>
<evidence type="ECO:0000256" key="1">
    <source>
        <dbReference type="SAM" id="MobiDB-lite"/>
    </source>
</evidence>
<organism evidence="3 4">
    <name type="scientific">Papilio machaon</name>
    <name type="common">Old World swallowtail butterfly</name>
    <dbReference type="NCBI Taxonomy" id="76193"/>
    <lineage>
        <taxon>Eukaryota</taxon>
        <taxon>Metazoa</taxon>
        <taxon>Ecdysozoa</taxon>
        <taxon>Arthropoda</taxon>
        <taxon>Hexapoda</taxon>
        <taxon>Insecta</taxon>
        <taxon>Pterygota</taxon>
        <taxon>Neoptera</taxon>
        <taxon>Endopterygota</taxon>
        <taxon>Lepidoptera</taxon>
        <taxon>Glossata</taxon>
        <taxon>Ditrysia</taxon>
        <taxon>Papilionoidea</taxon>
        <taxon>Papilionidae</taxon>
        <taxon>Papilioninae</taxon>
        <taxon>Papilio</taxon>
    </lineage>
</organism>
<feature type="region of interest" description="Disordered" evidence="1">
    <location>
        <begin position="774"/>
        <end position="798"/>
    </location>
</feature>
<feature type="region of interest" description="Disordered" evidence="1">
    <location>
        <begin position="244"/>
        <end position="353"/>
    </location>
</feature>
<sequence length="1529" mass="172626">MLGGGNLVRCERYRKTPRTPRSCHARYYYTRSLVLDTRNRPRQQRLRCQSAPKVMDRSHSRSASPREPARPQHRPPSPPSPPAAFDNRAYEHDDYDPNHNDFDSTGPNQNGHTKEVNGDTKTLEAVNLELINLTPKNGTTKQRKDVEVDMNTSNPYDEYFVPVNEHRKYMRGEKLYVTADKRGEKGGCKRPLCWTLLGLVVATIIALIVLAATGILFTNSPTPLEPYNASISSARALGGISNAMSNEQSHEHDRDHETDQGQDENHSHVHGHDHGNNEQNSESEQYGENDQTTEHGNNQDQDNSPEDMSRENQEILRTQYRTTPPSIDQGPQMQNDDSINPSSASEETGDKSIYVPRTLEGELKIDNDDFTAALEDPESDGYRDFVNAFGHALKQVLFNKNSNINKLEYNENDIALEIVKIRRGSIIVTYRIHWNPKHNTQTSDNLLTPNTLKESLDLYLAQNNRMISIYHIAEDDMATRRILDICQINKNDCDYGCQFDKRTLDFTCTCPPGQIIDMKQPKKCMLLFDNQDQINNNFTSDLSTTTVNPNPEDRKSNTDIIYSKQTATPLSEATTENDSDVNFSHIFGSSVNENEKHVTEKYQPEEHNNIATQYISFLETTQGPTTDNAMMEKNNEPVAEPEPTSEPQHEVKTTVTSYSFDHTTPNKDMQPTPTLMPEDHGRSSEPQPTPEPTTETFLYQTTETKTFSEENPNFIESNKMIKNKDLSNSDHLSTTETASSFTHYTNMHDNKFHMTTMIPSEIDTTQTEMMSEKYAQETTTEDEWLDDSSEKVSKSDKSSTEQVIYEKSSKSYESIYEISPTTLQDTEKEIESYTKSGIAKEIINEADHTTNAVSISQFLGKKPSEETTANSLLDTTVSVLTGIEESRHFFNNETTENNISGETTPSQISLFGITSGRPMIYEHADATTSAFETSTEYSIAKQTKDVNVVDPNFMTILKNTNNTEFDKNMNFNVTTEKDFAEGDIIFDAINKLYNRSSKSFVNDKESVAIGTEANYMFKETTETTTSADWLSETVTEINYQDIIDENKNKLTTETSATKVDEIMSRGLNKDDFEPDYLNMGSNTTKNIEHDMPQYGMLHDYDNDDMVVKRVKNAPVSMIEETTAMNVVQIASKENQMDELTPIPTVETNDTFETTTVSDYIYKMLNNSNENLSSVVSTTQPVPQVWENSEDDMNFIRHLATSMVTDDVSDITTTLATTTQDNIDKSNNENMINISESNIQSSNTSQANNLNVNIYEISNPPDNHTTEKSVNHQPIEFVDHETEMNPFLPEIENNKSLVKKLQEGHDLEPSNVNETQNETTEDQLHRVSDENITVNNQTDSNGPTPTTTENTTLKAEDNEAILKEMLMQQDISSNEEKSRTSLGERNNNAETTTSVDSLVDDAKDLSVRNDAVPLTTFLLDTDDLDTTKDPFEKETVKSGLVGNYDTTMMSITLPETTATTTDNKIKINYNNDILSVVPIEPEVINDQDNLKKNYDGENIAELNQISDSPKKSDRRTVDSDNTNSLIYNEA</sequence>
<feature type="region of interest" description="Disordered" evidence="1">
    <location>
        <begin position="1506"/>
        <end position="1529"/>
    </location>
</feature>
<feature type="region of interest" description="Disordered" evidence="1">
    <location>
        <begin position="1330"/>
        <end position="1349"/>
    </location>
</feature>
<dbReference type="STRING" id="76193.A0A194RP23"/>
<keyword evidence="2" id="KW-0472">Membrane</keyword>
<feature type="region of interest" description="Disordered" evidence="1">
    <location>
        <begin position="539"/>
        <end position="558"/>
    </location>
</feature>
<feature type="region of interest" description="Disordered" evidence="1">
    <location>
        <begin position="1368"/>
        <end position="1394"/>
    </location>
</feature>
<evidence type="ECO:0008006" key="5">
    <source>
        <dbReference type="Google" id="ProtNLM"/>
    </source>
</evidence>
<keyword evidence="4" id="KW-1185">Reference proteome</keyword>
<evidence type="ECO:0000313" key="3">
    <source>
        <dbReference type="EMBL" id="KPJ17771.1"/>
    </source>
</evidence>
<feature type="compositionally biased region" description="Basic and acidic residues" evidence="1">
    <location>
        <begin position="1507"/>
        <end position="1517"/>
    </location>
</feature>
<evidence type="ECO:0000313" key="4">
    <source>
        <dbReference type="Proteomes" id="UP000053240"/>
    </source>
</evidence>
<proteinExistence type="predicted"/>
<feature type="region of interest" description="Disordered" evidence="1">
    <location>
        <begin position="622"/>
        <end position="694"/>
    </location>
</feature>
<feature type="compositionally biased region" description="Polar residues" evidence="1">
    <location>
        <begin position="1518"/>
        <end position="1529"/>
    </location>
</feature>
<dbReference type="Proteomes" id="UP000053240">
    <property type="component" value="Unassembled WGS sequence"/>
</dbReference>
<reference evidence="3 4" key="1">
    <citation type="journal article" date="2015" name="Nat. Commun.">
        <title>Outbred genome sequencing and CRISPR/Cas9 gene editing in butterflies.</title>
        <authorList>
            <person name="Li X."/>
            <person name="Fan D."/>
            <person name="Zhang W."/>
            <person name="Liu G."/>
            <person name="Zhang L."/>
            <person name="Zhao L."/>
            <person name="Fang X."/>
            <person name="Chen L."/>
            <person name="Dong Y."/>
            <person name="Chen Y."/>
            <person name="Ding Y."/>
            <person name="Zhao R."/>
            <person name="Feng M."/>
            <person name="Zhu Y."/>
            <person name="Feng Y."/>
            <person name="Jiang X."/>
            <person name="Zhu D."/>
            <person name="Xiang H."/>
            <person name="Feng X."/>
            <person name="Li S."/>
            <person name="Wang J."/>
            <person name="Zhang G."/>
            <person name="Kronforst M.R."/>
            <person name="Wang W."/>
        </authorList>
    </citation>
    <scope>NUCLEOTIDE SEQUENCE [LARGE SCALE GENOMIC DNA]</scope>
    <source>
        <strain evidence="3">Ya'a_city_454_Pm</strain>
        <tissue evidence="3">Whole body</tissue>
    </source>
</reference>
<gene>
    <name evidence="3" type="ORF">RR48_06577</name>
</gene>
<evidence type="ECO:0000256" key="2">
    <source>
        <dbReference type="SAM" id="Phobius"/>
    </source>
</evidence>
<feature type="region of interest" description="Disordered" evidence="1">
    <location>
        <begin position="35"/>
        <end position="116"/>
    </location>
</feature>
<feature type="compositionally biased region" description="Polar residues" evidence="1">
    <location>
        <begin position="315"/>
        <end position="346"/>
    </location>
</feature>
<name>A0A194RP23_PAPMA</name>
<keyword evidence="2" id="KW-1133">Transmembrane helix</keyword>
<protein>
    <recommendedName>
        <fullName evidence="5">SEA domain-containing protein</fullName>
    </recommendedName>
</protein>
<keyword evidence="2" id="KW-0812">Transmembrane</keyword>
<feature type="compositionally biased region" description="Basic and acidic residues" evidence="1">
    <location>
        <begin position="788"/>
        <end position="798"/>
    </location>
</feature>
<accession>A0A194RP23</accession>
<feature type="compositionally biased region" description="Polar residues" evidence="1">
    <location>
        <begin position="1330"/>
        <end position="1341"/>
    </location>
</feature>
<feature type="compositionally biased region" description="Basic and acidic residues" evidence="1">
    <location>
        <begin position="88"/>
        <end position="102"/>
    </location>
</feature>
<feature type="compositionally biased region" description="Polar residues" evidence="1">
    <location>
        <begin position="539"/>
        <end position="549"/>
    </location>
</feature>
<feature type="compositionally biased region" description="Polar residues" evidence="1">
    <location>
        <begin position="653"/>
        <end position="673"/>
    </location>
</feature>
<dbReference type="InParanoid" id="A0A194RP23"/>